<protein>
    <recommendedName>
        <fullName evidence="3">Nucleotidyltransferase family protein</fullName>
    </recommendedName>
</protein>
<dbReference type="InterPro" id="IPR043519">
    <property type="entry name" value="NT_sf"/>
</dbReference>
<keyword evidence="2" id="KW-1185">Reference proteome</keyword>
<reference evidence="1 2" key="1">
    <citation type="submission" date="2019-02" db="EMBL/GenBank/DDBJ databases">
        <title>Deep-cultivation of Planctomycetes and their phenomic and genomic characterization uncovers novel biology.</title>
        <authorList>
            <person name="Wiegand S."/>
            <person name="Jogler M."/>
            <person name="Boedeker C."/>
            <person name="Pinto D."/>
            <person name="Vollmers J."/>
            <person name="Rivas-Marin E."/>
            <person name="Kohn T."/>
            <person name="Peeters S.H."/>
            <person name="Heuer A."/>
            <person name="Rast P."/>
            <person name="Oberbeckmann S."/>
            <person name="Bunk B."/>
            <person name="Jeske O."/>
            <person name="Meyerdierks A."/>
            <person name="Storesund J.E."/>
            <person name="Kallscheuer N."/>
            <person name="Luecker S."/>
            <person name="Lage O.M."/>
            <person name="Pohl T."/>
            <person name="Merkel B.J."/>
            <person name="Hornburger P."/>
            <person name="Mueller R.-W."/>
            <person name="Bruemmer F."/>
            <person name="Labrenz M."/>
            <person name="Spormann A.M."/>
            <person name="Op den Camp H."/>
            <person name="Overmann J."/>
            <person name="Amann R."/>
            <person name="Jetten M.S.M."/>
            <person name="Mascher T."/>
            <person name="Medema M.H."/>
            <person name="Devos D.P."/>
            <person name="Kaster A.-K."/>
            <person name="Ovreas L."/>
            <person name="Rohde M."/>
            <person name="Galperin M.Y."/>
            <person name="Jogler C."/>
        </authorList>
    </citation>
    <scope>NUCLEOTIDE SEQUENCE [LARGE SCALE GENOMIC DNA]</scope>
    <source>
        <strain evidence="1 2">ETA_A8</strain>
    </source>
</reference>
<name>A0A517Y5H9_9BACT</name>
<dbReference type="Pfam" id="PF14907">
    <property type="entry name" value="NTP_transf_5"/>
    <property type="match status" value="1"/>
</dbReference>
<accession>A0A517Y5H9</accession>
<dbReference type="SUPFAM" id="SSF81301">
    <property type="entry name" value="Nucleotidyltransferase"/>
    <property type="match status" value="1"/>
</dbReference>
<evidence type="ECO:0008006" key="3">
    <source>
        <dbReference type="Google" id="ProtNLM"/>
    </source>
</evidence>
<proteinExistence type="predicted"/>
<gene>
    <name evidence="1" type="ORF">ETAA8_04500</name>
</gene>
<organism evidence="1 2">
    <name type="scientific">Anatilimnocola aggregata</name>
    <dbReference type="NCBI Taxonomy" id="2528021"/>
    <lineage>
        <taxon>Bacteria</taxon>
        <taxon>Pseudomonadati</taxon>
        <taxon>Planctomycetota</taxon>
        <taxon>Planctomycetia</taxon>
        <taxon>Pirellulales</taxon>
        <taxon>Pirellulaceae</taxon>
        <taxon>Anatilimnocola</taxon>
    </lineage>
</organism>
<dbReference type="Gene3D" id="3.30.460.40">
    <property type="match status" value="1"/>
</dbReference>
<dbReference type="Proteomes" id="UP000315017">
    <property type="component" value="Chromosome"/>
</dbReference>
<dbReference type="EMBL" id="CP036274">
    <property type="protein sequence ID" value="QDU25382.1"/>
    <property type="molecule type" value="Genomic_DNA"/>
</dbReference>
<sequence>MVDLGEFSLDRMVRAVEKVRERLLRATAALNSHQIPYAVVEGNAVAAWVSRVDEAAVRNTQDVDILIRREDLPRAEAALATAGFYYRHAAGIDMFLDGENAKARDAVHVVFATERIRPEYYLDSPDVSENDTSGAYSVLKLESLVKMKLNSFRDKDRTHLRDFIEVGLIDQPWVNRVPSELAPRLQQLLDTPHG</sequence>
<evidence type="ECO:0000313" key="2">
    <source>
        <dbReference type="Proteomes" id="UP000315017"/>
    </source>
</evidence>
<dbReference type="AlphaFoldDB" id="A0A517Y5H9"/>
<dbReference type="KEGG" id="aagg:ETAA8_04500"/>
<dbReference type="InterPro" id="IPR039498">
    <property type="entry name" value="NTP_transf_5"/>
</dbReference>
<evidence type="ECO:0000313" key="1">
    <source>
        <dbReference type="EMBL" id="QDU25382.1"/>
    </source>
</evidence>